<evidence type="ECO:0000313" key="3">
    <source>
        <dbReference type="Proteomes" id="UP000014028"/>
    </source>
</evidence>
<gene>
    <name evidence="2" type="ORF">IKC_05742</name>
</gene>
<evidence type="ECO:0000256" key="1">
    <source>
        <dbReference type="SAM" id="Phobius"/>
    </source>
</evidence>
<dbReference type="RefSeq" id="WP_016122940.1">
    <property type="nucleotide sequence ID" value="NZ_KB976831.1"/>
</dbReference>
<organism evidence="2 3">
    <name type="scientific">Bacillus cereus VD184</name>
    <dbReference type="NCBI Taxonomy" id="1053242"/>
    <lineage>
        <taxon>Bacteria</taxon>
        <taxon>Bacillati</taxon>
        <taxon>Bacillota</taxon>
        <taxon>Bacilli</taxon>
        <taxon>Bacillales</taxon>
        <taxon>Bacillaceae</taxon>
        <taxon>Bacillus</taxon>
        <taxon>Bacillus cereus group</taxon>
    </lineage>
</organism>
<dbReference type="EMBL" id="AHFK01000049">
    <property type="protein sequence ID" value="EOQ10159.1"/>
    <property type="molecule type" value="Genomic_DNA"/>
</dbReference>
<comment type="caution">
    <text evidence="2">The sequence shown here is derived from an EMBL/GenBank/DDBJ whole genome shotgun (WGS) entry which is preliminary data.</text>
</comment>
<dbReference type="Proteomes" id="UP000014028">
    <property type="component" value="Unassembled WGS sequence"/>
</dbReference>
<dbReference type="AlphaFoldDB" id="A0A9W5R5P1"/>
<name>A0A9W5R5P1_BACCE</name>
<protein>
    <submittedName>
        <fullName evidence="2">Uncharacterized protein</fullName>
    </submittedName>
</protein>
<keyword evidence="1" id="KW-0472">Membrane</keyword>
<evidence type="ECO:0000313" key="2">
    <source>
        <dbReference type="EMBL" id="EOQ10159.1"/>
    </source>
</evidence>
<proteinExistence type="predicted"/>
<accession>A0A9W5R5P1</accession>
<keyword evidence="1" id="KW-0812">Transmembrane</keyword>
<keyword evidence="1" id="KW-1133">Transmembrane helix</keyword>
<reference evidence="2 3" key="1">
    <citation type="submission" date="2012-12" db="EMBL/GenBank/DDBJ databases">
        <title>The Genome Sequence of Bacillus cereus VD184.</title>
        <authorList>
            <consortium name="The Broad Institute Genome Sequencing Platform"/>
            <consortium name="The Broad Institute Genome Sequencing Center for Infectious Disease"/>
            <person name="Feldgarden M."/>
            <person name="Van der Auwera G.A."/>
            <person name="Mahillon J."/>
            <person name="Duprez V."/>
            <person name="Timmery S."/>
            <person name="Mattelet C."/>
            <person name="Dierick K."/>
            <person name="Sun M."/>
            <person name="Yu Z."/>
            <person name="Zhu L."/>
            <person name="Hu X."/>
            <person name="Shank E.B."/>
            <person name="Swiecicka I."/>
            <person name="Hansen B.M."/>
            <person name="Andrup L."/>
            <person name="Walker B."/>
            <person name="Young S.K."/>
            <person name="Zeng Q."/>
            <person name="Gargeya S."/>
            <person name="Fitzgerald M."/>
            <person name="Haas B."/>
            <person name="Abouelleil A."/>
            <person name="Alvarado L."/>
            <person name="Arachchi H.M."/>
            <person name="Berlin A.M."/>
            <person name="Chapman S.B."/>
            <person name="Dewar J."/>
            <person name="Goldberg J."/>
            <person name="Griggs A."/>
            <person name="Gujja S."/>
            <person name="Hansen M."/>
            <person name="Howarth C."/>
            <person name="Imamovic A."/>
            <person name="Larimer J."/>
            <person name="McCowan C."/>
            <person name="Murphy C."/>
            <person name="Neiman D."/>
            <person name="Pearson M."/>
            <person name="Priest M."/>
            <person name="Roberts A."/>
            <person name="Saif S."/>
            <person name="Shea T."/>
            <person name="Sisk P."/>
            <person name="Sykes S."/>
            <person name="Wortman J."/>
            <person name="Nusbaum C."/>
            <person name="Birren B."/>
        </authorList>
    </citation>
    <scope>NUCLEOTIDE SEQUENCE [LARGE SCALE GENOMIC DNA]</scope>
    <source>
        <strain evidence="2 3">VD184</strain>
    </source>
</reference>
<feature type="transmembrane region" description="Helical" evidence="1">
    <location>
        <begin position="6"/>
        <end position="29"/>
    </location>
</feature>
<sequence>MSEESTFSLCMVALFVIGTCGFACLMEWIDKRWMKSDEKV</sequence>